<comment type="similarity">
    <text evidence="1">Belongs to the UPF0065 (bug) family.</text>
</comment>
<evidence type="ECO:0000313" key="4">
    <source>
        <dbReference type="Proteomes" id="UP001196068"/>
    </source>
</evidence>
<dbReference type="Gene3D" id="3.40.190.10">
    <property type="entry name" value="Periplasmic binding protein-like II"/>
    <property type="match status" value="1"/>
</dbReference>
<dbReference type="PANTHER" id="PTHR42928">
    <property type="entry name" value="TRICARBOXYLATE-BINDING PROTEIN"/>
    <property type="match status" value="1"/>
</dbReference>
<dbReference type="EMBL" id="JAAEDH010000019">
    <property type="protein sequence ID" value="MBR0656569.1"/>
    <property type="molecule type" value="Genomic_DNA"/>
</dbReference>
<dbReference type="Gene3D" id="3.40.190.150">
    <property type="entry name" value="Bordetella uptake gene, domain 1"/>
    <property type="match status" value="1"/>
</dbReference>
<dbReference type="SUPFAM" id="SSF53850">
    <property type="entry name" value="Periplasmic binding protein-like II"/>
    <property type="match status" value="1"/>
</dbReference>
<feature type="signal peptide" evidence="2">
    <location>
        <begin position="1"/>
        <end position="24"/>
    </location>
</feature>
<dbReference type="PANTHER" id="PTHR42928:SF5">
    <property type="entry name" value="BLR1237 PROTEIN"/>
    <property type="match status" value="1"/>
</dbReference>
<comment type="caution">
    <text evidence="3">The sequence shown here is derived from an EMBL/GenBank/DDBJ whole genome shotgun (WGS) entry which is preliminary data.</text>
</comment>
<evidence type="ECO:0000256" key="2">
    <source>
        <dbReference type="SAM" id="SignalP"/>
    </source>
</evidence>
<gene>
    <name evidence="3" type="ORF">GXW79_15920</name>
</gene>
<dbReference type="PIRSF" id="PIRSF017082">
    <property type="entry name" value="YflP"/>
    <property type="match status" value="1"/>
</dbReference>
<sequence>MRRRSLLAASLGVSGLAAPAIASAQGAWPNRNVRIVVPFTPGGASDIIIRPVAARLEQMLGRSFVIENRAGGGGAIGAGAVAADRPDGYTFLVSTPAPLILLPQIMTGLTYNPDRAFSYVSLLGGAPIVCAVKGDSPMRTLAEYATAAKAREEAVSYGSSGIGSVGHLTGVLFGMETGARLLHAPFRGAPEAQQAVLGGSTTSLWDTAGANVAAIRAGNMRGLAVSSATRAAALPDVPTAIEAGFPGVVSTNWFLLAAPVGTDSAIIARMDEAVQTILADATIKERLEAAGIVALPRTAPADIAAWVAAEKTRWTPVIRASGAALG</sequence>
<protein>
    <submittedName>
        <fullName evidence="3">Tripartite tricarboxylate transporter substrate binding protein</fullName>
    </submittedName>
</protein>
<dbReference type="InterPro" id="IPR042100">
    <property type="entry name" value="Bug_dom1"/>
</dbReference>
<dbReference type="AlphaFoldDB" id="A0AAF1JY23"/>
<evidence type="ECO:0000256" key="1">
    <source>
        <dbReference type="ARBA" id="ARBA00006987"/>
    </source>
</evidence>
<dbReference type="InterPro" id="IPR005064">
    <property type="entry name" value="BUG"/>
</dbReference>
<proteinExistence type="inferred from homology"/>
<dbReference type="Pfam" id="PF03401">
    <property type="entry name" value="TctC"/>
    <property type="match status" value="1"/>
</dbReference>
<dbReference type="CDD" id="cd07012">
    <property type="entry name" value="PBP2_Bug_TTT"/>
    <property type="match status" value="1"/>
</dbReference>
<keyword evidence="4" id="KW-1185">Reference proteome</keyword>
<evidence type="ECO:0000313" key="3">
    <source>
        <dbReference type="EMBL" id="MBR0656569.1"/>
    </source>
</evidence>
<feature type="chain" id="PRO_5042152749" evidence="2">
    <location>
        <begin position="25"/>
        <end position="326"/>
    </location>
</feature>
<dbReference type="Proteomes" id="UP001196068">
    <property type="component" value="Unassembled WGS sequence"/>
</dbReference>
<dbReference type="RefSeq" id="WP_211875434.1">
    <property type="nucleotide sequence ID" value="NZ_JAAEDH010000019.1"/>
</dbReference>
<accession>A0AAF1JY23</accession>
<reference evidence="3" key="1">
    <citation type="submission" date="2020-01" db="EMBL/GenBank/DDBJ databases">
        <authorList>
            <person name="Rat A."/>
        </authorList>
    </citation>
    <scope>NUCLEOTIDE SEQUENCE</scope>
    <source>
        <strain evidence="3">LMG 28251</strain>
    </source>
</reference>
<name>A0AAF1JY23_9PROT</name>
<reference evidence="3" key="2">
    <citation type="journal article" date="2021" name="Syst. Appl. Microbiol.">
        <title>Roseomonas hellenica sp. nov., isolated from roots of wild-growing Alkanna tinctoria.</title>
        <authorList>
            <person name="Rat A."/>
            <person name="Naranjo H.D."/>
            <person name="Lebbe L."/>
            <person name="Cnockaert M."/>
            <person name="Krigas N."/>
            <person name="Grigoriadou K."/>
            <person name="Maloupa E."/>
            <person name="Willems A."/>
        </authorList>
    </citation>
    <scope>NUCLEOTIDE SEQUENCE</scope>
    <source>
        <strain evidence="3">LMG 28251</strain>
    </source>
</reference>
<organism evidence="3 4">
    <name type="scientific">Plastoroseomonas arctica</name>
    <dbReference type="NCBI Taxonomy" id="1509237"/>
    <lineage>
        <taxon>Bacteria</taxon>
        <taxon>Pseudomonadati</taxon>
        <taxon>Pseudomonadota</taxon>
        <taxon>Alphaproteobacteria</taxon>
        <taxon>Acetobacterales</taxon>
        <taxon>Acetobacteraceae</taxon>
        <taxon>Plastoroseomonas</taxon>
    </lineage>
</organism>
<keyword evidence="2" id="KW-0732">Signal</keyword>